<dbReference type="GO" id="GO:0003676">
    <property type="term" value="F:nucleic acid binding"/>
    <property type="evidence" value="ECO:0007669"/>
    <property type="project" value="InterPro"/>
</dbReference>
<reference evidence="2" key="2">
    <citation type="submission" date="2025-08" db="UniProtKB">
        <authorList>
            <consortium name="RefSeq"/>
        </authorList>
    </citation>
    <scope>IDENTIFICATION</scope>
</reference>
<accession>A0AB32VV54</accession>
<sequence>MTKTPFTGKAEKVGVLIGLIHLDVCGPLKTPARGGYSYFITFIDDHSRFGYVYLIKYKFETFEKFKEFKAERFKNHKLTSLLELESTVEALDAQISTQETQVLRRSIRQRQLPKRYRFMMERDALPIDKEPTNYEKAIFDIDSDKWLEAMKSEMDAMHVN</sequence>
<dbReference type="InterPro" id="IPR039537">
    <property type="entry name" value="Retrotran_Ty1/copia-like"/>
</dbReference>
<dbReference type="Proteomes" id="UP000694886">
    <property type="component" value="Chromosome 2"/>
</dbReference>
<dbReference type="PANTHER" id="PTHR42648:SF27">
    <property type="entry name" value="RNA-DIRECTED DNA POLYMERASE"/>
    <property type="match status" value="1"/>
</dbReference>
<dbReference type="InterPro" id="IPR036397">
    <property type="entry name" value="RNaseH_sf"/>
</dbReference>
<gene>
    <name evidence="2" type="primary">LOC108660625</name>
</gene>
<dbReference type="PANTHER" id="PTHR42648">
    <property type="entry name" value="TRANSPOSASE, PUTATIVE-RELATED"/>
    <property type="match status" value="1"/>
</dbReference>
<dbReference type="InterPro" id="IPR012337">
    <property type="entry name" value="RNaseH-like_sf"/>
</dbReference>
<evidence type="ECO:0000313" key="1">
    <source>
        <dbReference type="Proteomes" id="UP000694886"/>
    </source>
</evidence>
<dbReference type="Gramene" id="Tc02v2_t011320.1">
    <property type="protein sequence ID" value="Tc02v2_p011320.1"/>
    <property type="gene ID" value="Tc02v2_g011320"/>
</dbReference>
<dbReference type="KEGG" id="tcc:108660625"/>
<dbReference type="AlphaFoldDB" id="A0AB32VV54"/>
<protein>
    <submittedName>
        <fullName evidence="2">Uncharacterized protein LOC108660625</fullName>
    </submittedName>
</protein>
<evidence type="ECO:0000313" key="2">
    <source>
        <dbReference type="RefSeq" id="XP_017970356.1"/>
    </source>
</evidence>
<dbReference type="GeneID" id="108660625"/>
<dbReference type="Gene3D" id="3.30.420.10">
    <property type="entry name" value="Ribonuclease H-like superfamily/Ribonuclease H"/>
    <property type="match status" value="1"/>
</dbReference>
<organism evidence="1 2">
    <name type="scientific">Theobroma cacao</name>
    <name type="common">Cacao</name>
    <name type="synonym">Cocoa</name>
    <dbReference type="NCBI Taxonomy" id="3641"/>
    <lineage>
        <taxon>Eukaryota</taxon>
        <taxon>Viridiplantae</taxon>
        <taxon>Streptophyta</taxon>
        <taxon>Embryophyta</taxon>
        <taxon>Tracheophyta</taxon>
        <taxon>Spermatophyta</taxon>
        <taxon>Magnoliopsida</taxon>
        <taxon>eudicotyledons</taxon>
        <taxon>Gunneridae</taxon>
        <taxon>Pentapetalae</taxon>
        <taxon>rosids</taxon>
        <taxon>malvids</taxon>
        <taxon>Malvales</taxon>
        <taxon>Malvaceae</taxon>
        <taxon>Byttnerioideae</taxon>
        <taxon>Theobroma</taxon>
    </lineage>
</organism>
<name>A0AB32VV54_THECC</name>
<proteinExistence type="predicted"/>
<dbReference type="RefSeq" id="XP_017970356.1">
    <property type="nucleotide sequence ID" value="XM_018114867.1"/>
</dbReference>
<reference evidence="1" key="1">
    <citation type="journal article" date="1997" name="Nucleic Acids Res.">
        <title>tRNAscan-SE: a program for improved detection of transfer RNA genes in genomic sequence.</title>
        <authorList>
            <person name="Lowe T.M."/>
            <person name="Eddy S.R."/>
        </authorList>
    </citation>
    <scope>NUCLEOTIDE SEQUENCE [LARGE SCALE GENOMIC DNA]</scope>
    <source>
        <strain evidence="1">r\B97-61/B2</strain>
    </source>
</reference>
<dbReference type="SUPFAM" id="SSF53098">
    <property type="entry name" value="Ribonuclease H-like"/>
    <property type="match status" value="1"/>
</dbReference>